<keyword evidence="2" id="KW-1185">Reference proteome</keyword>
<dbReference type="Proteomes" id="UP001234178">
    <property type="component" value="Unassembled WGS sequence"/>
</dbReference>
<gene>
    <name evidence="1" type="ORF">OUZ56_019342</name>
</gene>
<accession>A0ABQ9ZBB1</accession>
<proteinExistence type="predicted"/>
<name>A0ABQ9ZBB1_9CRUS</name>
<organism evidence="1 2">
    <name type="scientific">Daphnia magna</name>
    <dbReference type="NCBI Taxonomy" id="35525"/>
    <lineage>
        <taxon>Eukaryota</taxon>
        <taxon>Metazoa</taxon>
        <taxon>Ecdysozoa</taxon>
        <taxon>Arthropoda</taxon>
        <taxon>Crustacea</taxon>
        <taxon>Branchiopoda</taxon>
        <taxon>Diplostraca</taxon>
        <taxon>Cladocera</taxon>
        <taxon>Anomopoda</taxon>
        <taxon>Daphniidae</taxon>
        <taxon>Daphnia</taxon>
    </lineage>
</organism>
<protein>
    <submittedName>
        <fullName evidence="1">Uncharacterized protein</fullName>
    </submittedName>
</protein>
<comment type="caution">
    <text evidence="1">The sequence shown here is derived from an EMBL/GenBank/DDBJ whole genome shotgun (WGS) entry which is preliminary data.</text>
</comment>
<reference evidence="1 2" key="1">
    <citation type="journal article" date="2023" name="Nucleic Acids Res.">
        <title>The hologenome of Daphnia magna reveals possible DNA methylation and microbiome-mediated evolution of the host genome.</title>
        <authorList>
            <person name="Chaturvedi A."/>
            <person name="Li X."/>
            <person name="Dhandapani V."/>
            <person name="Marshall H."/>
            <person name="Kissane S."/>
            <person name="Cuenca-Cambronero M."/>
            <person name="Asole G."/>
            <person name="Calvet F."/>
            <person name="Ruiz-Romero M."/>
            <person name="Marangio P."/>
            <person name="Guigo R."/>
            <person name="Rago D."/>
            <person name="Mirbahai L."/>
            <person name="Eastwood N."/>
            <person name="Colbourne J.K."/>
            <person name="Zhou J."/>
            <person name="Mallon E."/>
            <person name="Orsini L."/>
        </authorList>
    </citation>
    <scope>NUCLEOTIDE SEQUENCE [LARGE SCALE GENOMIC DNA]</scope>
    <source>
        <strain evidence="1">LRV0_1</strain>
    </source>
</reference>
<dbReference type="EMBL" id="JAOYFB010000003">
    <property type="protein sequence ID" value="KAK4010190.1"/>
    <property type="molecule type" value="Genomic_DNA"/>
</dbReference>
<sequence length="68" mass="7355">MRSSRVLAPPNPTHQNSDEWQRLMAIGGCLVTVYGAMMRPVLERAWENCETAIAEGGGTPVGDVLNIS</sequence>
<evidence type="ECO:0000313" key="2">
    <source>
        <dbReference type="Proteomes" id="UP001234178"/>
    </source>
</evidence>
<evidence type="ECO:0000313" key="1">
    <source>
        <dbReference type="EMBL" id="KAK4010190.1"/>
    </source>
</evidence>